<keyword evidence="4 7" id="KW-0812">Transmembrane</keyword>
<gene>
    <name evidence="9" type="ORF">THTE_3244</name>
</gene>
<comment type="similarity">
    <text evidence="2">Belongs to the ABC-4 integral membrane protein family. LolC/E subfamily.</text>
</comment>
<keyword evidence="3" id="KW-1003">Cell membrane</keyword>
<feature type="transmembrane region" description="Helical" evidence="7">
    <location>
        <begin position="15"/>
        <end position="41"/>
    </location>
</feature>
<keyword evidence="6 7" id="KW-0472">Membrane</keyword>
<dbReference type="RefSeq" id="WP_095415778.1">
    <property type="nucleotide sequence ID" value="NZ_CP018477.1"/>
</dbReference>
<feature type="transmembrane region" description="Helical" evidence="7">
    <location>
        <begin position="364"/>
        <end position="390"/>
    </location>
</feature>
<reference evidence="9 10" key="1">
    <citation type="journal article" name="Front. Microbiol.">
        <title>Sugar Metabolism of the First Thermophilic Planctomycete Thermogutta terrifontis: Comparative Genomic and Transcriptomic Approaches.</title>
        <authorList>
            <person name="Elcheninov A.G."/>
            <person name="Menzel P."/>
            <person name="Gudbergsdottir S.R."/>
            <person name="Slesarev A.I."/>
            <person name="Kadnikov V.V."/>
            <person name="Krogh A."/>
            <person name="Bonch-Osmolovskaya E.A."/>
            <person name="Peng X."/>
            <person name="Kublanov I.V."/>
        </authorList>
    </citation>
    <scope>NUCLEOTIDE SEQUENCE [LARGE SCALE GENOMIC DNA]</scope>
    <source>
        <strain evidence="9 10">R1</strain>
    </source>
</reference>
<dbReference type="InterPro" id="IPR051447">
    <property type="entry name" value="Lipoprotein-release_system"/>
</dbReference>
<dbReference type="EMBL" id="CP018477">
    <property type="protein sequence ID" value="ASV75846.1"/>
    <property type="molecule type" value="Genomic_DNA"/>
</dbReference>
<dbReference type="PANTHER" id="PTHR30489:SF0">
    <property type="entry name" value="LIPOPROTEIN-RELEASING SYSTEM TRANSMEMBRANE PROTEIN LOLE"/>
    <property type="match status" value="1"/>
</dbReference>
<dbReference type="PANTHER" id="PTHR30489">
    <property type="entry name" value="LIPOPROTEIN-RELEASING SYSTEM TRANSMEMBRANE PROTEIN LOLE"/>
    <property type="match status" value="1"/>
</dbReference>
<evidence type="ECO:0000256" key="2">
    <source>
        <dbReference type="ARBA" id="ARBA00005236"/>
    </source>
</evidence>
<proteinExistence type="inferred from homology"/>
<evidence type="ECO:0000256" key="4">
    <source>
        <dbReference type="ARBA" id="ARBA00022692"/>
    </source>
</evidence>
<dbReference type="Pfam" id="PF02687">
    <property type="entry name" value="FtsX"/>
    <property type="match status" value="1"/>
</dbReference>
<dbReference type="Proteomes" id="UP000215086">
    <property type="component" value="Chromosome"/>
</dbReference>
<evidence type="ECO:0000256" key="5">
    <source>
        <dbReference type="ARBA" id="ARBA00022989"/>
    </source>
</evidence>
<evidence type="ECO:0000256" key="3">
    <source>
        <dbReference type="ARBA" id="ARBA00022475"/>
    </source>
</evidence>
<accession>A0A286RIS7</accession>
<evidence type="ECO:0000259" key="8">
    <source>
        <dbReference type="Pfam" id="PF02687"/>
    </source>
</evidence>
<dbReference type="GO" id="GO:0044874">
    <property type="term" value="P:lipoprotein localization to outer membrane"/>
    <property type="evidence" value="ECO:0007669"/>
    <property type="project" value="TreeGrafter"/>
</dbReference>
<evidence type="ECO:0000313" key="9">
    <source>
        <dbReference type="EMBL" id="ASV75846.1"/>
    </source>
</evidence>
<evidence type="ECO:0000256" key="7">
    <source>
        <dbReference type="SAM" id="Phobius"/>
    </source>
</evidence>
<organism evidence="9 10">
    <name type="scientific">Thermogutta terrifontis</name>
    <dbReference type="NCBI Taxonomy" id="1331910"/>
    <lineage>
        <taxon>Bacteria</taxon>
        <taxon>Pseudomonadati</taxon>
        <taxon>Planctomycetota</taxon>
        <taxon>Planctomycetia</taxon>
        <taxon>Pirellulales</taxon>
        <taxon>Thermoguttaceae</taxon>
        <taxon>Thermogutta</taxon>
    </lineage>
</organism>
<keyword evidence="9" id="KW-0449">Lipoprotein</keyword>
<evidence type="ECO:0000256" key="1">
    <source>
        <dbReference type="ARBA" id="ARBA00004651"/>
    </source>
</evidence>
<name>A0A286RIS7_9BACT</name>
<feature type="transmembrane region" description="Helical" evidence="7">
    <location>
        <begin position="411"/>
        <end position="436"/>
    </location>
</feature>
<feature type="domain" description="ABC3 transporter permease C-terminal" evidence="8">
    <location>
        <begin position="368"/>
        <end position="501"/>
    </location>
</feature>
<protein>
    <submittedName>
        <fullName evidence="9">Lipoprotein releasing system transmembrane protein LolC</fullName>
    </submittedName>
</protein>
<comment type="subcellular location">
    <subcellularLocation>
        <location evidence="1">Cell membrane</location>
        <topology evidence="1">Multi-pass membrane protein</topology>
    </subcellularLocation>
</comment>
<keyword evidence="10" id="KW-1185">Reference proteome</keyword>
<dbReference type="OrthoDB" id="9808461at2"/>
<sequence length="508" mass="56749">MYRWLLCWRYLRTRYIALASIISVTLGVATMIVVNSVMMGFTHEMENRLHGILSDIIFQSRSLEGFPDPDWHMEQIRRVAGDEIEAMTPTVVVPGMLNYQVGDTWMTRPVQIIGIDEKTQGLVSDFSKYLQHPENRRQLSFQLREGGYDVIDHQADGPSLPREEMSLAGWEHRRRMARMKKMLLEIERSENAASNQPESLPADLQDPFARAAPQESAPQFDPEKSQYTGVILGIGLVSFRRDGQDHFLLLPGDDVKLTLPTVGTPPKIVSDTFTIVDIYESKMSEYDSNFAFVPIRALQQLRGMIDPSTGKGYVNAISIKLKSGADMNKVRDKLRAAFAPQYYAIDTWRDNQGPLLAAVSMETAILNVLLFLIICVAGFGILAIFFMIVVEKTRDIGILKALGASSGGVMSIFLGYGLLLGMVGAGVGLVLGLLFIRHINEIADLLGHITGHRVFDPDIYYFYKIPTIVDPWTVGWIISGAMMIAILASILPALRAARLHPVEALRYE</sequence>
<dbReference type="GO" id="GO:0098797">
    <property type="term" value="C:plasma membrane protein complex"/>
    <property type="evidence" value="ECO:0007669"/>
    <property type="project" value="TreeGrafter"/>
</dbReference>
<evidence type="ECO:0000256" key="6">
    <source>
        <dbReference type="ARBA" id="ARBA00023136"/>
    </source>
</evidence>
<evidence type="ECO:0000313" key="10">
    <source>
        <dbReference type="Proteomes" id="UP000215086"/>
    </source>
</evidence>
<keyword evidence="5 7" id="KW-1133">Transmembrane helix</keyword>
<dbReference type="InterPro" id="IPR003838">
    <property type="entry name" value="ABC3_permease_C"/>
</dbReference>
<dbReference type="AlphaFoldDB" id="A0A286RIS7"/>
<feature type="transmembrane region" description="Helical" evidence="7">
    <location>
        <begin position="474"/>
        <end position="494"/>
    </location>
</feature>
<dbReference type="KEGG" id="ttf:THTE_3244"/>